<dbReference type="Pfam" id="PF12697">
    <property type="entry name" value="Abhydrolase_6"/>
    <property type="match status" value="1"/>
</dbReference>
<dbReference type="eggNOG" id="COG1506">
    <property type="taxonomic scope" value="Bacteria"/>
</dbReference>
<dbReference type="OrthoDB" id="135231at2"/>
<dbReference type="HOGENOM" id="CLU_020336_26_0_0"/>
<organism evidence="2 3">
    <name type="scientific">Deinococcus radiodurans (strain ATCC 13939 / DSM 20539 / JCM 16871 / CCUG 27074 / LMG 4051 / NBRC 15346 / NCIMB 9279 / VKM B-1422 / R1)</name>
    <dbReference type="NCBI Taxonomy" id="243230"/>
    <lineage>
        <taxon>Bacteria</taxon>
        <taxon>Thermotogati</taxon>
        <taxon>Deinococcota</taxon>
        <taxon>Deinococci</taxon>
        <taxon>Deinococcales</taxon>
        <taxon>Deinococcaceae</taxon>
        <taxon>Deinococcus</taxon>
    </lineage>
</organism>
<dbReference type="SUPFAM" id="SSF53474">
    <property type="entry name" value="alpha/beta-Hydrolases"/>
    <property type="match status" value="1"/>
</dbReference>
<keyword evidence="2" id="KW-0378">Hydrolase</keyword>
<evidence type="ECO:0000313" key="3">
    <source>
        <dbReference type="Proteomes" id="UP000002524"/>
    </source>
</evidence>
<evidence type="ECO:0000259" key="1">
    <source>
        <dbReference type="Pfam" id="PF12697"/>
    </source>
</evidence>
<dbReference type="ESTHER" id="deira-DR1403">
    <property type="family name" value="6_AlphaBeta_hydrolase"/>
</dbReference>
<proteinExistence type="predicted"/>
<protein>
    <submittedName>
        <fullName evidence="2">Hydrolase-related protein</fullName>
    </submittedName>
</protein>
<dbReference type="InterPro" id="IPR000073">
    <property type="entry name" value="AB_hydrolase_1"/>
</dbReference>
<gene>
    <name evidence="2" type="ordered locus">DR_1403</name>
</gene>
<dbReference type="PANTHER" id="PTHR43194:SF2">
    <property type="entry name" value="PEROXISOMAL MEMBRANE PROTEIN LPX1"/>
    <property type="match status" value="1"/>
</dbReference>
<keyword evidence="3" id="KW-1185">Reference proteome</keyword>
<dbReference type="DNASU" id="1797748"/>
<dbReference type="PATRIC" id="fig|243230.17.peg.1600"/>
<dbReference type="InParanoid" id="Q9RUI3"/>
<evidence type="ECO:0000313" key="2">
    <source>
        <dbReference type="EMBL" id="AAF10972.1"/>
    </source>
</evidence>
<reference evidence="2 3" key="1">
    <citation type="journal article" date="1999" name="Science">
        <title>Genome sequence of the radioresistant bacterium Deinococcus radiodurans R1.</title>
        <authorList>
            <person name="White O."/>
            <person name="Eisen J.A."/>
            <person name="Heidelberg J.F."/>
            <person name="Hickey E.K."/>
            <person name="Peterson J.D."/>
            <person name="Dodson R.J."/>
            <person name="Haft D.H."/>
            <person name="Gwinn M.L."/>
            <person name="Nelson W.C."/>
            <person name="Richardson D.L."/>
            <person name="Moffat K.S."/>
            <person name="Qin H."/>
            <person name="Jiang L."/>
            <person name="Pamphile W."/>
            <person name="Crosby M."/>
            <person name="Shen M."/>
            <person name="Vamathevan J.J."/>
            <person name="Lam P."/>
            <person name="McDonald L."/>
            <person name="Utterback T."/>
            <person name="Zalewski C."/>
            <person name="Makarova K.S."/>
            <person name="Aravind L."/>
            <person name="Daly M.J."/>
            <person name="Minton K.W."/>
            <person name="Fleischmann R.D."/>
            <person name="Ketchum K.A."/>
            <person name="Nelson K.E."/>
            <person name="Salzberg S."/>
            <person name="Smith H.O."/>
            <person name="Venter J.C."/>
            <person name="Fraser C.M."/>
        </authorList>
    </citation>
    <scope>NUCLEOTIDE SEQUENCE [LARGE SCALE GENOMIC DNA]</scope>
    <source>
        <strain evidence="3">ATCC 13939 / DSM 20539 / JCM 16871 / LMG 4051 / NBRC 15346 / NCIMB 9279 / R1 / VKM B-1422</strain>
    </source>
</reference>
<dbReference type="PIR" id="C75401">
    <property type="entry name" value="C75401"/>
</dbReference>
<dbReference type="eggNOG" id="COG0596">
    <property type="taxonomic scope" value="Bacteria"/>
</dbReference>
<dbReference type="KEGG" id="dra:DR_1403"/>
<dbReference type="PaxDb" id="243230-DR_1403"/>
<name>Q9RUI3_DEIRA</name>
<dbReference type="STRING" id="243230.DR_1403"/>
<dbReference type="EMBL" id="AE000513">
    <property type="protein sequence ID" value="AAF10972.1"/>
    <property type="molecule type" value="Genomic_DNA"/>
</dbReference>
<dbReference type="AlphaFoldDB" id="Q9RUI3"/>
<feature type="domain" description="AB hydrolase-1" evidence="1">
    <location>
        <begin position="48"/>
        <end position="267"/>
    </location>
</feature>
<dbReference type="EnsemblBacteria" id="AAF10972">
    <property type="protein sequence ID" value="AAF10972"/>
    <property type="gene ID" value="DR_1403"/>
</dbReference>
<dbReference type="PANTHER" id="PTHR43194">
    <property type="entry name" value="HYDROLASE ALPHA/BETA FOLD FAMILY"/>
    <property type="match status" value="1"/>
</dbReference>
<dbReference type="InterPro" id="IPR050228">
    <property type="entry name" value="Carboxylesterase_BioH"/>
</dbReference>
<dbReference type="InterPro" id="IPR029058">
    <property type="entry name" value="AB_hydrolase_fold"/>
</dbReference>
<sequence length="277" mass="29839">MPYAAAMLHITDEVLDLGGRSLAVRWLRHELSSHEPSVQGQADRRAPLVFLHDSLGCTATWRDFPARLAELTGRDALLYDRLGHGGSGPFDRPRERDYLLHEAGEVLPAVLDACGVEGAALFGHSDGGSIALLAAAALPERVTGVIVEGAHIFNEPVTIAGVEQATSAYASTDIAARLVKYHGDKVDALYHAWTDTWTAPWFRDWSVEARLPGIQCPLLVIQGEDDEFGTLAQVRGMVDGASGPARALVLPNCGHTPHREARAAVEEAAVKFLRAVD</sequence>
<dbReference type="GO" id="GO:0016787">
    <property type="term" value="F:hydrolase activity"/>
    <property type="evidence" value="ECO:0007669"/>
    <property type="project" value="UniProtKB-KW"/>
</dbReference>
<dbReference type="Proteomes" id="UP000002524">
    <property type="component" value="Chromosome 1"/>
</dbReference>
<accession>Q9RUI3</accession>
<dbReference type="Gene3D" id="3.40.50.1820">
    <property type="entry name" value="alpha/beta hydrolase"/>
    <property type="match status" value="1"/>
</dbReference>